<proteinExistence type="predicted"/>
<keyword evidence="2" id="KW-0812">Transmembrane</keyword>
<dbReference type="InterPro" id="IPR009003">
    <property type="entry name" value="Peptidase_S1_PA"/>
</dbReference>
<accession>A0A7J6JJG2</accession>
<organism evidence="3 4">
    <name type="scientific">Colletotrichum fructicola (strain Nara gc5)</name>
    <name type="common">Anthracnose fungus</name>
    <name type="synonym">Colletotrichum gloeosporioides (strain Nara gc5)</name>
    <dbReference type="NCBI Taxonomy" id="1213859"/>
    <lineage>
        <taxon>Eukaryota</taxon>
        <taxon>Fungi</taxon>
        <taxon>Dikarya</taxon>
        <taxon>Ascomycota</taxon>
        <taxon>Pezizomycotina</taxon>
        <taxon>Sordariomycetes</taxon>
        <taxon>Hypocreomycetidae</taxon>
        <taxon>Glomerellales</taxon>
        <taxon>Glomerellaceae</taxon>
        <taxon>Colletotrichum</taxon>
        <taxon>Colletotrichum gloeosporioides species complex</taxon>
    </lineage>
</organism>
<evidence type="ECO:0000256" key="1">
    <source>
        <dbReference type="SAM" id="MobiDB-lite"/>
    </source>
</evidence>
<gene>
    <name evidence="3" type="ORF">CGGC5_v001981</name>
</gene>
<dbReference type="InterPro" id="IPR043504">
    <property type="entry name" value="Peptidase_S1_PA_chymotrypsin"/>
</dbReference>
<feature type="transmembrane region" description="Helical" evidence="2">
    <location>
        <begin position="334"/>
        <end position="361"/>
    </location>
</feature>
<dbReference type="AlphaFoldDB" id="A0A7J6JJG2"/>
<keyword evidence="2" id="KW-0472">Membrane</keyword>
<feature type="region of interest" description="Disordered" evidence="1">
    <location>
        <begin position="529"/>
        <end position="552"/>
    </location>
</feature>
<dbReference type="SUPFAM" id="SSF50494">
    <property type="entry name" value="Trypsin-like serine proteases"/>
    <property type="match status" value="1"/>
</dbReference>
<dbReference type="InParanoid" id="A0A7J6JJG2"/>
<dbReference type="Pfam" id="PF13365">
    <property type="entry name" value="Trypsin_2"/>
    <property type="match status" value="1"/>
</dbReference>
<sequence length="583" mass="64249">MEQSAVRSGVTSPRRTRQRAKLAAAAASSSNAGSETRLFISATEETSRSGSSVTRTLPGNLGSGLKPKDLSKKDLRLLLKKRRLLLENQIVIPEDIQMKGLSSSVTATLVFAQEEAGTAVCISPDGVLLTCSHCIAETADDFDATQSHWLLFASGRVVEAKPLEWDAKRDLALLKIVAAQEPPSTSSASPTTSEFPFITTAVSTPPLKSRLICVGHPGSEDFEASEPGVETGYDVLHLSTGTYRGCAEGQDVQDNSRAPLTTSTLKDQRLRTRTPPRLGFKHLPTRPTATMAPIPLPTSHVAPLSVEPSHKSTPLLEAWVLSDSSAIANIGKGFLIGSLIGFIIACALCFWYPCIHFYYALPGEDYHSFHMPDYRNFRLRLRPRGGFRDFARRRVRLFFLGREERTIGSRTDDEEIVDLEAGNNIPLQQGVNQGLRSESTAQQNDRPVFQGLFMFNHPTIPEPISPQTSATPEITITPPPPVVAARPRDIAYENAQNARVRQQTIDSITCPRERALQQEFESNLREIERRTEQSPATMPPIGPNGHFTPRHSMDAIHPQQSEEETSGGAPFWGWLRFPRVRSE</sequence>
<dbReference type="GeneID" id="43613091"/>
<protein>
    <recommendedName>
        <fullName evidence="5">AT hook domain-containing protein</fullName>
    </recommendedName>
</protein>
<feature type="compositionally biased region" description="Polar residues" evidence="1">
    <location>
        <begin position="1"/>
        <end position="13"/>
    </location>
</feature>
<dbReference type="EMBL" id="ANPB02000001">
    <property type="protein sequence ID" value="KAF4490558.1"/>
    <property type="molecule type" value="Genomic_DNA"/>
</dbReference>
<keyword evidence="4" id="KW-1185">Reference proteome</keyword>
<dbReference type="Proteomes" id="UP000011096">
    <property type="component" value="Unassembled WGS sequence"/>
</dbReference>
<reference evidence="3 4" key="1">
    <citation type="submission" date="2012-08" db="EMBL/GenBank/DDBJ databases">
        <authorList>
            <person name="Gan P.H.P."/>
            <person name="Ikeda K."/>
            <person name="Irieda H."/>
            <person name="Narusaka M."/>
            <person name="O'Connell R.J."/>
            <person name="Narusaka Y."/>
            <person name="Takano Y."/>
            <person name="Kubo Y."/>
            <person name="Shirasu K."/>
        </authorList>
    </citation>
    <scope>NUCLEOTIDE SEQUENCE [LARGE SCALE GENOMIC DNA]</scope>
    <source>
        <strain evidence="3 4">Nara gc5</strain>
    </source>
</reference>
<dbReference type="Gene3D" id="2.40.10.10">
    <property type="entry name" value="Trypsin-like serine proteases"/>
    <property type="match status" value="1"/>
</dbReference>
<keyword evidence="2" id="KW-1133">Transmembrane helix</keyword>
<evidence type="ECO:0000313" key="4">
    <source>
        <dbReference type="Proteomes" id="UP000011096"/>
    </source>
</evidence>
<feature type="compositionally biased region" description="Low complexity" evidence="1">
    <location>
        <begin position="21"/>
        <end position="34"/>
    </location>
</feature>
<dbReference type="OrthoDB" id="4837294at2759"/>
<feature type="region of interest" description="Disordered" evidence="1">
    <location>
        <begin position="1"/>
        <end position="65"/>
    </location>
</feature>
<feature type="compositionally biased region" description="Polar residues" evidence="1">
    <location>
        <begin position="48"/>
        <end position="57"/>
    </location>
</feature>
<name>A0A7J6JJG2_COLFN</name>
<evidence type="ECO:0000313" key="3">
    <source>
        <dbReference type="EMBL" id="KAF4490558.1"/>
    </source>
</evidence>
<comment type="caution">
    <text evidence="3">The sequence shown here is derived from an EMBL/GenBank/DDBJ whole genome shotgun (WGS) entry which is preliminary data.</text>
</comment>
<reference evidence="3 4" key="2">
    <citation type="submission" date="2020-04" db="EMBL/GenBank/DDBJ databases">
        <title>Genome sequencing and assembly of multiple isolates from the Colletotrichum gloeosporioides species complex.</title>
        <authorList>
            <person name="Gan P."/>
            <person name="Shirasu K."/>
        </authorList>
    </citation>
    <scope>NUCLEOTIDE SEQUENCE [LARGE SCALE GENOMIC DNA]</scope>
    <source>
        <strain evidence="3 4">Nara gc5</strain>
    </source>
</reference>
<evidence type="ECO:0008006" key="5">
    <source>
        <dbReference type="Google" id="ProtNLM"/>
    </source>
</evidence>
<evidence type="ECO:0000256" key="2">
    <source>
        <dbReference type="SAM" id="Phobius"/>
    </source>
</evidence>
<dbReference type="RefSeq" id="XP_031891465.2">
    <property type="nucleotide sequence ID" value="XM_032029007.2"/>
</dbReference>